<dbReference type="PANTHER" id="PTHR21600">
    <property type="entry name" value="MITOCHONDRIAL RNA PSEUDOURIDINE SYNTHASE"/>
    <property type="match status" value="1"/>
</dbReference>
<organism evidence="8 9">
    <name type="scientific">Dialister invisus</name>
    <dbReference type="NCBI Taxonomy" id="218538"/>
    <lineage>
        <taxon>Bacteria</taxon>
        <taxon>Bacillati</taxon>
        <taxon>Bacillota</taxon>
        <taxon>Negativicutes</taxon>
        <taxon>Veillonellales</taxon>
        <taxon>Veillonellaceae</taxon>
        <taxon>Dialister</taxon>
    </lineage>
</organism>
<dbReference type="InterPro" id="IPR020103">
    <property type="entry name" value="PsdUridine_synth_cat_dom_sf"/>
</dbReference>
<dbReference type="PROSITE" id="PS01129">
    <property type="entry name" value="PSI_RLU"/>
    <property type="match status" value="1"/>
</dbReference>
<dbReference type="InterPro" id="IPR006145">
    <property type="entry name" value="PsdUridine_synth_RsuA/RluA"/>
</dbReference>
<dbReference type="PROSITE" id="PS50889">
    <property type="entry name" value="S4"/>
    <property type="match status" value="1"/>
</dbReference>
<keyword evidence="3 6" id="KW-0413">Isomerase</keyword>
<dbReference type="RefSeq" id="WP_227137998.1">
    <property type="nucleotide sequence ID" value="NZ_CAKVSM010000123.1"/>
</dbReference>
<dbReference type="SMART" id="SM00363">
    <property type="entry name" value="S4"/>
    <property type="match status" value="1"/>
</dbReference>
<feature type="active site" evidence="4">
    <location>
        <position position="139"/>
    </location>
</feature>
<evidence type="ECO:0000256" key="4">
    <source>
        <dbReference type="PIRSR" id="PIRSR606225-1"/>
    </source>
</evidence>
<dbReference type="InterPro" id="IPR002942">
    <property type="entry name" value="S4_RNA-bd"/>
</dbReference>
<dbReference type="GO" id="GO:0120159">
    <property type="term" value="F:rRNA pseudouridine synthase activity"/>
    <property type="evidence" value="ECO:0007669"/>
    <property type="project" value="UniProtKB-ARBA"/>
</dbReference>
<dbReference type="EMBL" id="JABZMK010000048">
    <property type="protein sequence ID" value="MBF1129725.1"/>
    <property type="molecule type" value="Genomic_DNA"/>
</dbReference>
<reference evidence="8" key="1">
    <citation type="submission" date="2020-04" db="EMBL/GenBank/DDBJ databases">
        <title>Deep metagenomics examines the oral microbiome during advanced dental caries in children, revealing novel taxa and co-occurrences with host molecules.</title>
        <authorList>
            <person name="Baker J.L."/>
            <person name="Morton J.T."/>
            <person name="Dinis M."/>
            <person name="Alvarez R."/>
            <person name="Tran N.C."/>
            <person name="Knight R."/>
            <person name="Edlund A."/>
        </authorList>
    </citation>
    <scope>NUCLEOTIDE SEQUENCE</scope>
    <source>
        <strain evidence="8">JCVI_32_bin.14</strain>
    </source>
</reference>
<evidence type="ECO:0000256" key="1">
    <source>
        <dbReference type="ARBA" id="ARBA00000073"/>
    </source>
</evidence>
<dbReference type="InterPro" id="IPR036986">
    <property type="entry name" value="S4_RNA-bd_sf"/>
</dbReference>
<keyword evidence="5" id="KW-0694">RNA-binding</keyword>
<comment type="catalytic activity">
    <reaction evidence="1 6">
        <text>a uridine in RNA = a pseudouridine in RNA</text>
        <dbReference type="Rhea" id="RHEA:48348"/>
        <dbReference type="Rhea" id="RHEA-COMP:12068"/>
        <dbReference type="Rhea" id="RHEA-COMP:12069"/>
        <dbReference type="ChEBI" id="CHEBI:65314"/>
        <dbReference type="ChEBI" id="CHEBI:65315"/>
    </reaction>
</comment>
<accession>A0A930B904</accession>
<dbReference type="InterPro" id="IPR006224">
    <property type="entry name" value="PsdUridine_synth_RluA-like_CS"/>
</dbReference>
<dbReference type="SUPFAM" id="SSF55174">
    <property type="entry name" value="Alpha-L RNA-binding motif"/>
    <property type="match status" value="1"/>
</dbReference>
<dbReference type="CDD" id="cd00165">
    <property type="entry name" value="S4"/>
    <property type="match status" value="1"/>
</dbReference>
<comment type="function">
    <text evidence="6">Responsible for synthesis of pseudouridine from uracil.</text>
</comment>
<protein>
    <recommendedName>
        <fullName evidence="6">Pseudouridine synthase</fullName>
        <ecNumber evidence="6">5.4.99.-</ecNumber>
    </recommendedName>
</protein>
<dbReference type="InterPro" id="IPR050188">
    <property type="entry name" value="RluA_PseudoU_synthase"/>
</dbReference>
<dbReference type="GO" id="GO:0003723">
    <property type="term" value="F:RNA binding"/>
    <property type="evidence" value="ECO:0007669"/>
    <property type="project" value="UniProtKB-KW"/>
</dbReference>
<sequence length="308" mass="35117">MNQNVYLVSVADEGKRLDQFLKERTGLTRSEVQKWIKAGNVSLLPKKMIHSNYHVSEGDRISFFWEEKKKQELIGQNIPLDILYEDNDMIVINKRRGVVVHPGAGNTEGTLVNALLFHCGEQLRSVGDPERPGIVHRLDKDTSGVMVAAKSERAYGILQEEIASHKAQRCYIALVHGQMEGDTGVIRLPLGRSTKDRMKWDVLHETGRPAVTHFHVIEYLPHYSWIECKLETGRTHQIRVHMAHIRHAVVNDPLYGWKKDHFPIKGQALHSHTLELCHPITGEAMHFEAPVPEDMINCLNLARKESML</sequence>
<evidence type="ECO:0000256" key="2">
    <source>
        <dbReference type="ARBA" id="ARBA00010876"/>
    </source>
</evidence>
<dbReference type="SUPFAM" id="SSF55120">
    <property type="entry name" value="Pseudouridine synthase"/>
    <property type="match status" value="1"/>
</dbReference>
<comment type="caution">
    <text evidence="8">The sequence shown here is derived from an EMBL/GenBank/DDBJ whole genome shotgun (WGS) entry which is preliminary data.</text>
</comment>
<evidence type="ECO:0000256" key="3">
    <source>
        <dbReference type="ARBA" id="ARBA00023235"/>
    </source>
</evidence>
<dbReference type="Gene3D" id="3.10.290.10">
    <property type="entry name" value="RNA-binding S4 domain"/>
    <property type="match status" value="1"/>
</dbReference>
<dbReference type="NCBIfam" id="TIGR00005">
    <property type="entry name" value="rluA_subfam"/>
    <property type="match status" value="1"/>
</dbReference>
<evidence type="ECO:0000256" key="6">
    <source>
        <dbReference type="RuleBase" id="RU362028"/>
    </source>
</evidence>
<dbReference type="Pfam" id="PF00849">
    <property type="entry name" value="PseudoU_synth_2"/>
    <property type="match status" value="1"/>
</dbReference>
<dbReference type="GO" id="GO:0000455">
    <property type="term" value="P:enzyme-directed rRNA pseudouridine synthesis"/>
    <property type="evidence" value="ECO:0007669"/>
    <property type="project" value="TreeGrafter"/>
</dbReference>
<name>A0A930B904_9FIRM</name>
<dbReference type="AlphaFoldDB" id="A0A930B904"/>
<gene>
    <name evidence="8" type="ORF">HXL70_06735</name>
</gene>
<evidence type="ECO:0000313" key="9">
    <source>
        <dbReference type="Proteomes" id="UP000757890"/>
    </source>
</evidence>
<dbReference type="Proteomes" id="UP000757890">
    <property type="component" value="Unassembled WGS sequence"/>
</dbReference>
<evidence type="ECO:0000256" key="5">
    <source>
        <dbReference type="PROSITE-ProRule" id="PRU00182"/>
    </source>
</evidence>
<evidence type="ECO:0000259" key="7">
    <source>
        <dbReference type="SMART" id="SM00363"/>
    </source>
</evidence>
<evidence type="ECO:0000313" key="8">
    <source>
        <dbReference type="EMBL" id="MBF1129725.1"/>
    </source>
</evidence>
<dbReference type="InterPro" id="IPR006225">
    <property type="entry name" value="PsdUridine_synth_RluC/D"/>
</dbReference>
<feature type="domain" description="RNA-binding S4" evidence="7">
    <location>
        <begin position="15"/>
        <end position="79"/>
    </location>
</feature>
<dbReference type="CDD" id="cd02869">
    <property type="entry name" value="PseudoU_synth_RluA_like"/>
    <property type="match status" value="1"/>
</dbReference>
<proteinExistence type="inferred from homology"/>
<dbReference type="PANTHER" id="PTHR21600:SF44">
    <property type="entry name" value="RIBOSOMAL LARGE SUBUNIT PSEUDOURIDINE SYNTHASE D"/>
    <property type="match status" value="1"/>
</dbReference>
<comment type="similarity">
    <text evidence="2 6">Belongs to the pseudouridine synthase RluA family.</text>
</comment>
<dbReference type="Gene3D" id="3.30.2350.10">
    <property type="entry name" value="Pseudouridine synthase"/>
    <property type="match status" value="1"/>
</dbReference>
<dbReference type="EC" id="5.4.99.-" evidence="6"/>